<keyword evidence="9" id="KW-0325">Glycoprotein</keyword>
<feature type="domain" description="Copper type II ascorbate-dependent monooxygenase N-terminal" evidence="18">
    <location>
        <begin position="37"/>
        <end position="145"/>
    </location>
</feature>
<organism evidence="20">
    <name type="scientific">Trichuris suis</name>
    <name type="common">pig whipworm</name>
    <dbReference type="NCBI Taxonomy" id="68888"/>
    <lineage>
        <taxon>Eukaryota</taxon>
        <taxon>Metazoa</taxon>
        <taxon>Ecdysozoa</taxon>
        <taxon>Nematoda</taxon>
        <taxon>Enoplea</taxon>
        <taxon>Dorylaimia</taxon>
        <taxon>Trichinellida</taxon>
        <taxon>Trichuridae</taxon>
        <taxon>Trichuris</taxon>
    </lineage>
</organism>
<evidence type="ECO:0000256" key="4">
    <source>
        <dbReference type="ARBA" id="ARBA00010263"/>
    </source>
</evidence>
<keyword evidence="5 13" id="KW-0479">Metal-binding</keyword>
<evidence type="ECO:0000256" key="17">
    <source>
        <dbReference type="SAM" id="Phobius"/>
    </source>
</evidence>
<dbReference type="GO" id="GO:0004598">
    <property type="term" value="F:peptidylamidoglycolate lyase activity"/>
    <property type="evidence" value="ECO:0007669"/>
    <property type="project" value="UniProtKB-EC"/>
</dbReference>
<feature type="binding site" evidence="13">
    <location>
        <position position="143"/>
    </location>
    <ligand>
        <name>Cu(2+)</name>
        <dbReference type="ChEBI" id="CHEBI:29036"/>
        <label>1</label>
        <note>catalytic</note>
    </ligand>
</feature>
<keyword evidence="7" id="KW-0677">Repeat</keyword>
<keyword evidence="13" id="KW-0186">Copper</keyword>
<dbReference type="GO" id="GO:0005576">
    <property type="term" value="C:extracellular region"/>
    <property type="evidence" value="ECO:0007669"/>
    <property type="project" value="TreeGrafter"/>
</dbReference>
<comment type="catalytic activity">
    <reaction evidence="1">
        <text>a [peptide]-C-terminal (2S)-2-hydroxyglycine = a [peptide]-C-terminal amide + glyoxylate</text>
        <dbReference type="Rhea" id="RHEA:20924"/>
        <dbReference type="Rhea" id="RHEA-COMP:13485"/>
        <dbReference type="Rhea" id="RHEA-COMP:15321"/>
        <dbReference type="ChEBI" id="CHEBI:36655"/>
        <dbReference type="ChEBI" id="CHEBI:137001"/>
        <dbReference type="ChEBI" id="CHEBI:142768"/>
        <dbReference type="EC" id="4.3.2.5"/>
    </reaction>
</comment>
<feature type="binding site" evidence="13">
    <location>
        <position position="213"/>
    </location>
    <ligand>
        <name>Cu(2+)</name>
        <dbReference type="ChEBI" id="CHEBI:29036"/>
        <label>1</label>
        <note>catalytic</note>
    </ligand>
</feature>
<dbReference type="InterPro" id="IPR011042">
    <property type="entry name" value="6-blade_b-propeller_TolB-like"/>
</dbReference>
<feature type="disulfide bond" evidence="14">
    <location>
        <begin position="197"/>
        <end position="308"/>
    </location>
</feature>
<dbReference type="GO" id="GO:0006518">
    <property type="term" value="P:peptide metabolic process"/>
    <property type="evidence" value="ECO:0007669"/>
    <property type="project" value="InterPro"/>
</dbReference>
<dbReference type="GO" id="GO:0016020">
    <property type="term" value="C:membrane"/>
    <property type="evidence" value="ECO:0007669"/>
    <property type="project" value="InterPro"/>
</dbReference>
<evidence type="ECO:0000256" key="2">
    <source>
        <dbReference type="ARBA" id="ARBA00001947"/>
    </source>
</evidence>
<dbReference type="SUPFAM" id="SSF63829">
    <property type="entry name" value="Calcium-dependent phosphotriesterase"/>
    <property type="match status" value="1"/>
</dbReference>
<dbReference type="InterPro" id="IPR024548">
    <property type="entry name" value="Cu2_monoox_C"/>
</dbReference>
<comment type="similarity">
    <text evidence="3">In the C-terminal section; belongs to the peptidyl-alpha-hydroxyglycine alpha-amidating lyase family.</text>
</comment>
<dbReference type="InterPro" id="IPR000720">
    <property type="entry name" value="PHM/PAL"/>
</dbReference>
<evidence type="ECO:0000256" key="8">
    <source>
        <dbReference type="ARBA" id="ARBA00023157"/>
    </source>
</evidence>
<feature type="repeat" description="NHL" evidence="15">
    <location>
        <begin position="415"/>
        <end position="456"/>
    </location>
</feature>
<gene>
    <name evidence="20" type="ORF">M514_05879</name>
</gene>
<evidence type="ECO:0000259" key="19">
    <source>
        <dbReference type="Pfam" id="PF03712"/>
    </source>
</evidence>
<feature type="repeat" description="NHL" evidence="15">
    <location>
        <begin position="521"/>
        <end position="565"/>
    </location>
</feature>
<sequence>MGNLERPWRSRYWSRRLLVAFCVFIIGCFAGTYEIDLKMPATRPSQDEQYMCHGVKVQEPAYITEFIPIAQVSRVHHLIVFSCSKNFEPPSEVWGCESLVCGYEQPGILYAWARNAPSLKLPQSVGVPIGGNSSIDYLVLQMHYNLQFIGNVVDYSGVTLKVTTNSPLFLAGVYLLAADASQSIPPKKAEFALNMSCLYEEDAIIHPFAYRTHAHALGRIITGYQYRENTFNLIGKGNPQWPQWFYPAKENVSIAKGDIIVAQCIFDSTSRDTVTTIGAHGLNEMCNFYFYYFVSAKHGSVISKLKYCQEAGDNSIFGKYPADARIPLPRNELFEKEAAMIHDRFGVSFATDWLTGNVKLGQISGITMDNNGNLVVFHRADRSWTELSFDDKNKYRLSDEGPIRTPVVAVISSQGTIVTQWGEGLFYLPHGIFVDKNNHLWVTDVAMHQVFSFDWNKKGNKPLVVLGNAMKPGNDAKSFCKPAGVAVAPDGSSVFVADGYCNSRVVKFTYDGSFVKSFDMSSQSGTMGQQLGRMDIVHDVTLNNEKREVLVADRENGRIVVFNFNGTLIRVISNKYISGAVYGVTYCESANVVFVLTGPPASGAKSESRVFVLEASTYRLLYSFRPESNIPFDFTHSIASGGKCDEVFVSLLNPYVLLKATIKAAGPPAPHPTYPPEIVSSSGSSMNIRAFAENNFYATLLVGSVGIFAVVVVMLFSWVGCRVIRRRHEESDRSKHPLLKNPTWKKGFQPLMTDDIDGVDYTSDDSEDREDLLYSNKMNTGSDL</sequence>
<feature type="binding site" evidence="13">
    <location>
        <position position="76"/>
    </location>
    <ligand>
        <name>Cu(2+)</name>
        <dbReference type="ChEBI" id="CHEBI:29036"/>
        <label>1</label>
        <note>catalytic</note>
    </ligand>
</feature>
<dbReference type="Gene3D" id="2.60.120.230">
    <property type="match status" value="1"/>
</dbReference>
<evidence type="ECO:0000256" key="10">
    <source>
        <dbReference type="ARBA" id="ARBA00023239"/>
    </source>
</evidence>
<feature type="disulfide bond" evidence="14">
    <location>
        <begin position="83"/>
        <end position="101"/>
    </location>
</feature>
<dbReference type="GO" id="GO:0004504">
    <property type="term" value="F:peptidylglycine monooxygenase activity"/>
    <property type="evidence" value="ECO:0007669"/>
    <property type="project" value="UniProtKB-EC"/>
</dbReference>
<comment type="catalytic activity">
    <reaction evidence="12">
        <text>a [peptide]-C-terminal glycine + 2 L-ascorbate + O2 = a [peptide]-C-terminal (2S)-2-hydroxyglycine + 2 monodehydro-L-ascorbate radical + H2O</text>
        <dbReference type="Rhea" id="RHEA:21452"/>
        <dbReference type="Rhea" id="RHEA-COMP:13486"/>
        <dbReference type="Rhea" id="RHEA-COMP:15321"/>
        <dbReference type="ChEBI" id="CHEBI:15377"/>
        <dbReference type="ChEBI" id="CHEBI:15379"/>
        <dbReference type="ChEBI" id="CHEBI:38290"/>
        <dbReference type="ChEBI" id="CHEBI:59513"/>
        <dbReference type="ChEBI" id="CHEBI:137000"/>
        <dbReference type="ChEBI" id="CHEBI:142768"/>
        <dbReference type="EC" id="1.14.17.3"/>
    </reaction>
</comment>
<keyword evidence="8 14" id="KW-1015">Disulfide bond</keyword>
<feature type="disulfide bond" evidence="14">
    <location>
        <begin position="264"/>
        <end position="286"/>
    </location>
</feature>
<evidence type="ECO:0000256" key="15">
    <source>
        <dbReference type="PROSITE-ProRule" id="PRU00504"/>
    </source>
</evidence>
<dbReference type="PROSITE" id="PS51125">
    <property type="entry name" value="NHL"/>
    <property type="match status" value="3"/>
</dbReference>
<evidence type="ECO:0000259" key="18">
    <source>
        <dbReference type="Pfam" id="PF01082"/>
    </source>
</evidence>
<feature type="repeat" description="NHL" evidence="15">
    <location>
        <begin position="466"/>
        <end position="511"/>
    </location>
</feature>
<comment type="cofactor">
    <cofactor evidence="2">
        <name>Zn(2+)</name>
        <dbReference type="ChEBI" id="CHEBI:29105"/>
    </cofactor>
</comment>
<keyword evidence="6" id="KW-0732">Signal</keyword>
<feature type="binding site" evidence="13">
    <location>
        <position position="77"/>
    </location>
    <ligand>
        <name>Cu(2+)</name>
        <dbReference type="ChEBI" id="CHEBI:29036"/>
        <label>1</label>
        <note>catalytic</note>
    </ligand>
</feature>
<feature type="compositionally biased region" description="Acidic residues" evidence="16">
    <location>
        <begin position="754"/>
        <end position="770"/>
    </location>
</feature>
<evidence type="ECO:0000256" key="13">
    <source>
        <dbReference type="PIRSR" id="PIRSR600720-2"/>
    </source>
</evidence>
<comment type="cofactor">
    <cofactor evidence="13">
        <name>Cu(2+)</name>
        <dbReference type="ChEBI" id="CHEBI:29036"/>
    </cofactor>
    <text evidence="13">Binds 2 Cu(2+) ions per subunit.</text>
</comment>
<evidence type="ECO:0000256" key="9">
    <source>
        <dbReference type="ARBA" id="ARBA00023180"/>
    </source>
</evidence>
<accession>A0A085N850</accession>
<evidence type="ECO:0000256" key="3">
    <source>
        <dbReference type="ARBA" id="ARBA00006026"/>
    </source>
</evidence>
<evidence type="ECO:0008006" key="21">
    <source>
        <dbReference type="Google" id="ProtNLM"/>
    </source>
</evidence>
<evidence type="ECO:0000256" key="6">
    <source>
        <dbReference type="ARBA" id="ARBA00022729"/>
    </source>
</evidence>
<dbReference type="PROSITE" id="PS51257">
    <property type="entry name" value="PROKAR_LIPOPROTEIN"/>
    <property type="match status" value="1"/>
</dbReference>
<dbReference type="InterPro" id="IPR008977">
    <property type="entry name" value="PHM/PNGase_F_dom_sf"/>
</dbReference>
<feature type="region of interest" description="Disordered" evidence="16">
    <location>
        <begin position="746"/>
        <end position="784"/>
    </location>
</feature>
<dbReference type="InterPro" id="IPR036939">
    <property type="entry name" value="Cu2_ascorb_mOase_N_sf"/>
</dbReference>
<keyword evidence="17" id="KW-0812">Transmembrane</keyword>
<dbReference type="SUPFAM" id="SSF49742">
    <property type="entry name" value="PHM/PNGase F"/>
    <property type="match status" value="2"/>
</dbReference>
<protein>
    <recommendedName>
        <fullName evidence="21">Peptidylglycine monooxygenase</fullName>
    </recommendedName>
</protein>
<dbReference type="InterPro" id="IPR014784">
    <property type="entry name" value="Cu2_ascorb_mOase-like_C"/>
</dbReference>
<feature type="domain" description="Copper type II ascorbate-dependent monooxygenase C-terminal" evidence="19">
    <location>
        <begin position="170"/>
        <end position="320"/>
    </location>
</feature>
<feature type="binding site" evidence="13">
    <location>
        <position position="285"/>
    </location>
    <ligand>
        <name>Cu(2+)</name>
        <dbReference type="ChEBI" id="CHEBI:29036"/>
        <label>1</label>
        <note>catalytic</note>
    </ligand>
</feature>
<evidence type="ECO:0000256" key="11">
    <source>
        <dbReference type="ARBA" id="ARBA00023268"/>
    </source>
</evidence>
<keyword evidence="10" id="KW-0456">Lyase</keyword>
<dbReference type="AlphaFoldDB" id="A0A085N850"/>
<dbReference type="CDD" id="cd14958">
    <property type="entry name" value="NHL_PAL_like"/>
    <property type="match status" value="1"/>
</dbReference>
<reference evidence="20" key="1">
    <citation type="journal article" date="2014" name="Nat. Genet.">
        <title>Genome and transcriptome of the porcine whipworm Trichuris suis.</title>
        <authorList>
            <person name="Jex A.R."/>
            <person name="Nejsum P."/>
            <person name="Schwarz E.M."/>
            <person name="Hu L."/>
            <person name="Young N.D."/>
            <person name="Hall R.S."/>
            <person name="Korhonen P.K."/>
            <person name="Liao S."/>
            <person name="Thamsborg S."/>
            <person name="Xia J."/>
            <person name="Xu P."/>
            <person name="Wang S."/>
            <person name="Scheerlinck J.P."/>
            <person name="Hofmann A."/>
            <person name="Sternberg P.W."/>
            <person name="Wang J."/>
            <person name="Gasser R.B."/>
        </authorList>
    </citation>
    <scope>NUCLEOTIDE SEQUENCE [LARGE SCALE GENOMIC DNA]</scope>
    <source>
        <strain evidence="20">DCEP-RM93F</strain>
    </source>
</reference>
<dbReference type="PRINTS" id="PR00790">
    <property type="entry name" value="PAMONOXGNASE"/>
</dbReference>
<dbReference type="Pfam" id="PF03712">
    <property type="entry name" value="Cu2_monoox_C"/>
    <property type="match status" value="1"/>
</dbReference>
<dbReference type="InterPro" id="IPR000323">
    <property type="entry name" value="Cu2_ascorb_mOase_N"/>
</dbReference>
<dbReference type="Proteomes" id="UP000030758">
    <property type="component" value="Unassembled WGS sequence"/>
</dbReference>
<dbReference type="PANTHER" id="PTHR10680:SF14">
    <property type="entry name" value="PEPTIDYL-GLYCINE ALPHA-AMIDATING MONOOXYGENASE"/>
    <property type="match status" value="1"/>
</dbReference>
<evidence type="ECO:0000256" key="14">
    <source>
        <dbReference type="PIRSR" id="PIRSR600720-3"/>
    </source>
</evidence>
<dbReference type="GO" id="GO:0005507">
    <property type="term" value="F:copper ion binding"/>
    <property type="evidence" value="ECO:0007669"/>
    <property type="project" value="InterPro"/>
</dbReference>
<keyword evidence="17" id="KW-0472">Membrane</keyword>
<dbReference type="Gene3D" id="2.60.120.310">
    <property type="entry name" value="Copper type II, ascorbate-dependent monooxygenase, N-terminal domain"/>
    <property type="match status" value="1"/>
</dbReference>
<feature type="binding site" evidence="13">
    <location>
        <position position="215"/>
    </location>
    <ligand>
        <name>Cu(2+)</name>
        <dbReference type="ChEBI" id="CHEBI:29036"/>
        <label>1</label>
        <note>catalytic</note>
    </ligand>
</feature>
<dbReference type="PANTHER" id="PTHR10680">
    <property type="entry name" value="PEPTIDYL-GLYCINE ALPHA-AMIDATING MONOOXYGENASE"/>
    <property type="match status" value="1"/>
</dbReference>
<keyword evidence="17" id="KW-1133">Transmembrane helix</keyword>
<evidence type="ECO:0000256" key="1">
    <source>
        <dbReference type="ARBA" id="ARBA00000686"/>
    </source>
</evidence>
<dbReference type="InterPro" id="IPR001258">
    <property type="entry name" value="NHL_repeat"/>
</dbReference>
<evidence type="ECO:0000256" key="7">
    <source>
        <dbReference type="ARBA" id="ARBA00022737"/>
    </source>
</evidence>
<name>A0A085N850_9BILA</name>
<keyword evidence="11" id="KW-0511">Multifunctional enzyme</keyword>
<proteinExistence type="inferred from homology"/>
<evidence type="ECO:0000256" key="16">
    <source>
        <dbReference type="SAM" id="MobiDB-lite"/>
    </source>
</evidence>
<dbReference type="Gene3D" id="2.120.10.30">
    <property type="entry name" value="TolB, C-terminal domain"/>
    <property type="match status" value="1"/>
</dbReference>
<dbReference type="Pfam" id="PF01436">
    <property type="entry name" value="NHL"/>
    <property type="match status" value="2"/>
</dbReference>
<comment type="similarity">
    <text evidence="4">In the N-terminal section; belongs to the copper type II ascorbate-dependent monooxygenase family.</text>
</comment>
<evidence type="ECO:0000256" key="12">
    <source>
        <dbReference type="ARBA" id="ARBA00048431"/>
    </source>
</evidence>
<dbReference type="EMBL" id="KL367534">
    <property type="protein sequence ID" value="KFD65646.1"/>
    <property type="molecule type" value="Genomic_DNA"/>
</dbReference>
<feature type="transmembrane region" description="Helical" evidence="17">
    <location>
        <begin position="696"/>
        <end position="719"/>
    </location>
</feature>
<dbReference type="Pfam" id="PF01082">
    <property type="entry name" value="Cu2_monooxygen"/>
    <property type="match status" value="1"/>
</dbReference>
<evidence type="ECO:0000313" key="20">
    <source>
        <dbReference type="EMBL" id="KFD65646.1"/>
    </source>
</evidence>
<feature type="disulfide bond" evidence="14">
    <location>
        <begin position="52"/>
        <end position="96"/>
    </location>
</feature>
<evidence type="ECO:0000256" key="5">
    <source>
        <dbReference type="ARBA" id="ARBA00022723"/>
    </source>
</evidence>